<evidence type="ECO:0000256" key="2">
    <source>
        <dbReference type="ARBA" id="ARBA00023002"/>
    </source>
</evidence>
<dbReference type="SUPFAM" id="SSF51735">
    <property type="entry name" value="NAD(P)-binding Rossmann-fold domains"/>
    <property type="match status" value="1"/>
</dbReference>
<dbReference type="PROSITE" id="PS00061">
    <property type="entry name" value="ADH_SHORT"/>
    <property type="match status" value="1"/>
</dbReference>
<name>A0A5J6MUB9_9PROT</name>
<gene>
    <name evidence="3" type="ORF">FRZ61_02620</name>
</gene>
<dbReference type="EMBL" id="CP042582">
    <property type="protein sequence ID" value="QEX20345.1"/>
    <property type="molecule type" value="Genomic_DNA"/>
</dbReference>
<dbReference type="AlphaFoldDB" id="A0A5J6MUB9"/>
<dbReference type="InterPro" id="IPR036291">
    <property type="entry name" value="NAD(P)-bd_dom_sf"/>
</dbReference>
<dbReference type="InterPro" id="IPR020904">
    <property type="entry name" value="Sc_DH/Rdtase_CS"/>
</dbReference>
<evidence type="ECO:0000313" key="4">
    <source>
        <dbReference type="Proteomes" id="UP000325797"/>
    </source>
</evidence>
<accession>A0A5J6MUB9</accession>
<dbReference type="InterPro" id="IPR002347">
    <property type="entry name" value="SDR_fam"/>
</dbReference>
<dbReference type="Gene3D" id="3.40.50.720">
    <property type="entry name" value="NAD(P)-binding Rossmann-like Domain"/>
    <property type="match status" value="1"/>
</dbReference>
<dbReference type="PANTHER" id="PTHR24321:SF15">
    <property type="entry name" value="OXIDOREDUCTASE UCPA"/>
    <property type="match status" value="1"/>
</dbReference>
<dbReference type="PANTHER" id="PTHR24321">
    <property type="entry name" value="DEHYDROGENASES, SHORT CHAIN"/>
    <property type="match status" value="1"/>
</dbReference>
<comment type="similarity">
    <text evidence="1">Belongs to the short-chain dehydrogenases/reductases (SDR) family.</text>
</comment>
<proteinExistence type="inferred from homology"/>
<dbReference type="Pfam" id="PF13561">
    <property type="entry name" value="adh_short_C2"/>
    <property type="match status" value="1"/>
</dbReference>
<dbReference type="CDD" id="cd05233">
    <property type="entry name" value="SDR_c"/>
    <property type="match status" value="1"/>
</dbReference>
<dbReference type="FunFam" id="3.40.50.720:FF:000084">
    <property type="entry name" value="Short-chain dehydrogenase reductase"/>
    <property type="match status" value="1"/>
</dbReference>
<dbReference type="GO" id="GO:0016491">
    <property type="term" value="F:oxidoreductase activity"/>
    <property type="evidence" value="ECO:0007669"/>
    <property type="project" value="UniProtKB-KW"/>
</dbReference>
<dbReference type="KEGG" id="hadh:FRZ61_02620"/>
<reference evidence="3 4" key="1">
    <citation type="submission" date="2019-08" db="EMBL/GenBank/DDBJ databases">
        <title>Hyperibacter terrae gen. nov., sp. nov. and Hyperibacter viscosus sp. nov., two new members in the family Rhodospirillaceae isolated from the rhizosphere of Hypericum perforatum.</title>
        <authorList>
            <person name="Noviana Z."/>
        </authorList>
    </citation>
    <scope>NUCLEOTIDE SEQUENCE [LARGE SCALE GENOMIC DNA]</scope>
    <source>
        <strain evidence="3 4">R5959</strain>
    </source>
</reference>
<dbReference type="PRINTS" id="PR00080">
    <property type="entry name" value="SDRFAMILY"/>
</dbReference>
<keyword evidence="4" id="KW-1185">Reference proteome</keyword>
<evidence type="ECO:0000313" key="3">
    <source>
        <dbReference type="EMBL" id="QEX20345.1"/>
    </source>
</evidence>
<organism evidence="3 4">
    <name type="scientific">Hypericibacter adhaerens</name>
    <dbReference type="NCBI Taxonomy" id="2602016"/>
    <lineage>
        <taxon>Bacteria</taxon>
        <taxon>Pseudomonadati</taxon>
        <taxon>Pseudomonadota</taxon>
        <taxon>Alphaproteobacteria</taxon>
        <taxon>Rhodospirillales</taxon>
        <taxon>Dongiaceae</taxon>
        <taxon>Hypericibacter</taxon>
    </lineage>
</organism>
<sequence length="244" mass="25205">MALITGAAGVIGVATARLMAERGAKIAAVDRPGADLGPLREAVPRDLVLIEADVTDEASTSGYVARTQAAFGGRIDIFFNNAGIEGPVRPIPDYSLADFRRVMAVNVEGVFLGLKYVLPVMIAQRAGSVINSSSAAGVSGSPGTSGYNASKHAVLGLTRVAALEVGDKGVRVNCINPGPIRSRMMTSLDDARGSGEAQGALRIPARRYGQPEEVAAMVAFLASDEAGFINGAYHLIDGGRHATA</sequence>
<dbReference type="PRINTS" id="PR00081">
    <property type="entry name" value="GDHRDH"/>
</dbReference>
<keyword evidence="2" id="KW-0560">Oxidoreductase</keyword>
<evidence type="ECO:0000256" key="1">
    <source>
        <dbReference type="ARBA" id="ARBA00006484"/>
    </source>
</evidence>
<dbReference type="Proteomes" id="UP000325797">
    <property type="component" value="Chromosome"/>
</dbReference>
<protein>
    <submittedName>
        <fullName evidence="3">Short-chain dehydrogenase</fullName>
    </submittedName>
</protein>